<feature type="transmembrane region" description="Helical" evidence="5">
    <location>
        <begin position="411"/>
        <end position="434"/>
    </location>
</feature>
<feature type="transmembrane region" description="Helical" evidence="5">
    <location>
        <begin position="505"/>
        <end position="532"/>
    </location>
</feature>
<evidence type="ECO:0000313" key="7">
    <source>
        <dbReference type="EMBL" id="SFH80890.1"/>
    </source>
</evidence>
<evidence type="ECO:0000256" key="1">
    <source>
        <dbReference type="ARBA" id="ARBA00004141"/>
    </source>
</evidence>
<dbReference type="AlphaFoldDB" id="A0A1I3D2A9"/>
<feature type="transmembrane region" description="Helical" evidence="5">
    <location>
        <begin position="87"/>
        <end position="110"/>
    </location>
</feature>
<dbReference type="RefSeq" id="WP_175517134.1">
    <property type="nucleotide sequence ID" value="NZ_FOQD01000003.1"/>
</dbReference>
<keyword evidence="3 5" id="KW-1133">Transmembrane helix</keyword>
<dbReference type="GO" id="GO:0055085">
    <property type="term" value="P:transmembrane transport"/>
    <property type="evidence" value="ECO:0007669"/>
    <property type="project" value="InterPro"/>
</dbReference>
<dbReference type="InterPro" id="IPR001902">
    <property type="entry name" value="SLC26A/SulP_fam"/>
</dbReference>
<keyword evidence="8" id="KW-1185">Reference proteome</keyword>
<feature type="transmembrane region" description="Helical" evidence="5">
    <location>
        <begin position="116"/>
        <end position="138"/>
    </location>
</feature>
<sequence length="642" mass="69385">MQQVRFSADTFRQEFLASIVVFLVALPLCMGIAIASGVPASAGLISGVIGGLVVGTLAGCPLQVSGPAAGLATVIYEAVRNHGLEQLGLMVFVAGVFQLIAAVLGLGQLFRAVSPAVIKGMLAGIGVLIFASQFHVMLDDVPKGSGLQDLVTIPQAIQKAATLPQIPAGDTRQEMRAIVQELGELHRQQINLNEQVAEIVPHHQNRPPADEHMLEEFIPKQTAIQEQLGQVLVRSKALFADQPDKLERFQQLSNSARQTQEVAVDDLQRNQWAYIVPAQTEAAASLSAVQGAFKNHEFAAGIGVLTILTLVFWKSLPWKRLQIVPAPLAAIIVATGAAALWQLPILYVEVPSSLFEEIHYLNWSVITGAEWGAVLSAGAVIAALASAQTLLTATALDQLHHGERTRYNKELMAQGVGNCLCGFIGALPVAGVIVRSTANLEAGGKTRMSTILHGLWMLVFIVALGSLLRMIPTSALAAILVYTGYKLVDWRAAKEFSKYGYGELFVFLATIVVVVSVDLLIGVMTGFALAMARLAYRISRLRVIVEPPKGDHTTVRLEGAATFLKLPKLARSLEKIPNGGHVDLNINRLSYIDQASFEHLIAWSQQYEMEHGTVTADWNALDRWAHLGRRSEETEQPLSKAS</sequence>
<feature type="transmembrane region" description="Helical" evidence="5">
    <location>
        <begin position="298"/>
        <end position="316"/>
    </location>
</feature>
<accession>A0A1I3D2A9</accession>
<evidence type="ECO:0000313" key="8">
    <source>
        <dbReference type="Proteomes" id="UP000199518"/>
    </source>
</evidence>
<evidence type="ECO:0000256" key="3">
    <source>
        <dbReference type="ARBA" id="ARBA00022989"/>
    </source>
</evidence>
<keyword evidence="4 5" id="KW-0472">Membrane</keyword>
<keyword evidence="2 5" id="KW-0812">Transmembrane</keyword>
<evidence type="ECO:0000256" key="2">
    <source>
        <dbReference type="ARBA" id="ARBA00022692"/>
    </source>
</evidence>
<gene>
    <name evidence="7" type="ORF">SAMN05421753_10364</name>
</gene>
<dbReference type="InterPro" id="IPR011547">
    <property type="entry name" value="SLC26A/SulP_dom"/>
</dbReference>
<feature type="transmembrane region" description="Helical" evidence="5">
    <location>
        <begin position="44"/>
        <end position="75"/>
    </location>
</feature>
<feature type="domain" description="SLC26A/SulP transporter" evidence="6">
    <location>
        <begin position="285"/>
        <end position="510"/>
    </location>
</feature>
<dbReference type="Proteomes" id="UP000199518">
    <property type="component" value="Unassembled WGS sequence"/>
</dbReference>
<feature type="domain" description="SLC26A/SulP transporter" evidence="6">
    <location>
        <begin position="11"/>
        <end position="153"/>
    </location>
</feature>
<dbReference type="Pfam" id="PF00916">
    <property type="entry name" value="Sulfate_transp"/>
    <property type="match status" value="2"/>
</dbReference>
<name>A0A1I3D2A9_9PLAN</name>
<protein>
    <submittedName>
        <fullName evidence="7">Sulfate permease family protein</fullName>
    </submittedName>
</protein>
<comment type="subcellular location">
    <subcellularLocation>
        <location evidence="1">Membrane</location>
        <topology evidence="1">Multi-pass membrane protein</topology>
    </subcellularLocation>
</comment>
<feature type="transmembrane region" description="Helical" evidence="5">
    <location>
        <begin position="455"/>
        <end position="485"/>
    </location>
</feature>
<evidence type="ECO:0000256" key="4">
    <source>
        <dbReference type="ARBA" id="ARBA00023136"/>
    </source>
</evidence>
<organism evidence="7 8">
    <name type="scientific">Planctomicrobium piriforme</name>
    <dbReference type="NCBI Taxonomy" id="1576369"/>
    <lineage>
        <taxon>Bacteria</taxon>
        <taxon>Pseudomonadati</taxon>
        <taxon>Planctomycetota</taxon>
        <taxon>Planctomycetia</taxon>
        <taxon>Planctomycetales</taxon>
        <taxon>Planctomycetaceae</taxon>
        <taxon>Planctomicrobium</taxon>
    </lineage>
</organism>
<feature type="transmembrane region" description="Helical" evidence="5">
    <location>
        <begin position="328"/>
        <end position="348"/>
    </location>
</feature>
<feature type="transmembrane region" description="Helical" evidence="5">
    <location>
        <begin position="15"/>
        <end position="38"/>
    </location>
</feature>
<dbReference type="GO" id="GO:0016020">
    <property type="term" value="C:membrane"/>
    <property type="evidence" value="ECO:0007669"/>
    <property type="project" value="UniProtKB-SubCell"/>
</dbReference>
<proteinExistence type="predicted"/>
<dbReference type="EMBL" id="FOQD01000003">
    <property type="protein sequence ID" value="SFH80890.1"/>
    <property type="molecule type" value="Genomic_DNA"/>
</dbReference>
<dbReference type="PANTHER" id="PTHR11814">
    <property type="entry name" value="SULFATE TRANSPORTER"/>
    <property type="match status" value="1"/>
</dbReference>
<reference evidence="8" key="1">
    <citation type="submission" date="2016-10" db="EMBL/GenBank/DDBJ databases">
        <authorList>
            <person name="Varghese N."/>
            <person name="Submissions S."/>
        </authorList>
    </citation>
    <scope>NUCLEOTIDE SEQUENCE [LARGE SCALE GENOMIC DNA]</scope>
    <source>
        <strain evidence="8">DSM 26348</strain>
    </source>
</reference>
<evidence type="ECO:0000259" key="6">
    <source>
        <dbReference type="Pfam" id="PF00916"/>
    </source>
</evidence>
<feature type="transmembrane region" description="Helical" evidence="5">
    <location>
        <begin position="360"/>
        <end position="391"/>
    </location>
</feature>
<dbReference type="STRING" id="1576369.SAMN05421753_10364"/>
<evidence type="ECO:0000256" key="5">
    <source>
        <dbReference type="SAM" id="Phobius"/>
    </source>
</evidence>